<reference evidence="2 3" key="1">
    <citation type="submission" date="2019-08" db="EMBL/GenBank/DDBJ databases">
        <title>A chromosome-level genome assembly, high-density linkage maps, and genome scans reveal the genomic architecture of hybrid incompatibilities underlying speciation via character displacement in darters (Percidae: Etheostominae).</title>
        <authorList>
            <person name="Moran R.L."/>
            <person name="Catchen J.M."/>
            <person name="Fuller R.C."/>
        </authorList>
    </citation>
    <scope>NUCLEOTIDE SEQUENCE [LARGE SCALE GENOMIC DNA]</scope>
    <source>
        <strain evidence="2">EspeVRDwgs_2016</strain>
        <tissue evidence="2">Muscle</tissue>
    </source>
</reference>
<dbReference type="EMBL" id="VOFY01000023">
    <property type="protein sequence ID" value="KAA8580363.1"/>
    <property type="molecule type" value="Genomic_DNA"/>
</dbReference>
<dbReference type="AlphaFoldDB" id="A0A5J5CHI2"/>
<evidence type="ECO:0000313" key="3">
    <source>
        <dbReference type="Proteomes" id="UP000327493"/>
    </source>
</evidence>
<evidence type="ECO:0000313" key="2">
    <source>
        <dbReference type="EMBL" id="KAA8580363.1"/>
    </source>
</evidence>
<dbReference type="Proteomes" id="UP000327493">
    <property type="component" value="Chromosome 23"/>
</dbReference>
<feature type="region of interest" description="Disordered" evidence="1">
    <location>
        <begin position="73"/>
        <end position="115"/>
    </location>
</feature>
<feature type="compositionally biased region" description="Polar residues" evidence="1">
    <location>
        <begin position="77"/>
        <end position="87"/>
    </location>
</feature>
<keyword evidence="3" id="KW-1185">Reference proteome</keyword>
<evidence type="ECO:0000256" key="1">
    <source>
        <dbReference type="SAM" id="MobiDB-lite"/>
    </source>
</evidence>
<proteinExistence type="predicted"/>
<comment type="caution">
    <text evidence="2">The sequence shown here is derived from an EMBL/GenBank/DDBJ whole genome shotgun (WGS) entry which is preliminary data.</text>
</comment>
<feature type="non-terminal residue" evidence="2">
    <location>
        <position position="1"/>
    </location>
</feature>
<feature type="compositionally biased region" description="Low complexity" evidence="1">
    <location>
        <begin position="94"/>
        <end position="115"/>
    </location>
</feature>
<organism evidence="2 3">
    <name type="scientific">Etheostoma spectabile</name>
    <name type="common">orangethroat darter</name>
    <dbReference type="NCBI Taxonomy" id="54343"/>
    <lineage>
        <taxon>Eukaryota</taxon>
        <taxon>Metazoa</taxon>
        <taxon>Chordata</taxon>
        <taxon>Craniata</taxon>
        <taxon>Vertebrata</taxon>
        <taxon>Euteleostomi</taxon>
        <taxon>Actinopterygii</taxon>
        <taxon>Neopterygii</taxon>
        <taxon>Teleostei</taxon>
        <taxon>Neoteleostei</taxon>
        <taxon>Acanthomorphata</taxon>
        <taxon>Eupercaria</taxon>
        <taxon>Perciformes</taxon>
        <taxon>Percoidei</taxon>
        <taxon>Percidae</taxon>
        <taxon>Etheostomatinae</taxon>
        <taxon>Etheostoma</taxon>
    </lineage>
</organism>
<sequence length="193" mass="21399">EQIRFISRDEVLAGIRAQKPKVRRFVLHPKQAQGFNFRPELHDPIFCVSPLDCGFGFEVEMMDEPIPEADRQRSETIQHGSAEQTLYRTRRGSDTTVRSRTAASSAGGSSSPGLPGRWSLRCWSADDIKVSSRTDTPGPSRGQAGSVTLLPSPSYSTRMSVLQPLLFIFPSWSSTDSNVRHLQARVSNKKPAV</sequence>
<accession>A0A5J5CHI2</accession>
<protein>
    <submittedName>
        <fullName evidence="2">Uncharacterized protein</fullName>
    </submittedName>
</protein>
<name>A0A5J5CHI2_9PERO</name>
<gene>
    <name evidence="2" type="ORF">FQN60_005898</name>
</gene>